<feature type="compositionally biased region" description="Acidic residues" evidence="1">
    <location>
        <begin position="114"/>
        <end position="124"/>
    </location>
</feature>
<accession>A0A225WM19</accession>
<evidence type="ECO:0000256" key="1">
    <source>
        <dbReference type="SAM" id="MobiDB-lite"/>
    </source>
</evidence>
<evidence type="ECO:0000313" key="2">
    <source>
        <dbReference type="EMBL" id="OWZ18622.1"/>
    </source>
</evidence>
<sequence>MTNPQGILKSPEECNPAPPTGTQGEKNLSVSGHSEYPLQLSTEASGGAEEAPVDPESSETPLSGEDTGVDDREPSAEASESEEDDARESLENKRPPFDATGPPLEARECAGVSDESEAGSDDGGETSGHPSEPPHCQTQWYLLSSTDDASGGKTELTTTRKTLQDEATSRALKTAAPIKTHPKSEGVVVVELPCVEDDAGTAGDAGVVDGDAPVVEVTEELEGAVDALLEREAADAGRPGSVAAARPTSARDREEETVGQIGPVEQAFQSSNVGKRATLTQREGVLKPDRTGSQATLAVLHLNPSLNGCTTRIQQRGPEDVAYAGEVPLVLFRVGHQQRIHASERATSIAQLRSRGVTLNATTLTLRTRGISFGGDGVDLSSHRHDGRLRAVETGGHAKDGVGADAAASCEFKLDI</sequence>
<proteinExistence type="predicted"/>
<feature type="compositionally biased region" description="Polar residues" evidence="1">
    <location>
        <begin position="20"/>
        <end position="32"/>
    </location>
</feature>
<feature type="compositionally biased region" description="Basic and acidic residues" evidence="1">
    <location>
        <begin position="87"/>
        <end position="96"/>
    </location>
</feature>
<protein>
    <submittedName>
        <fullName evidence="2">Uncharacterized protein</fullName>
    </submittedName>
</protein>
<gene>
    <name evidence="2" type="ORF">PHMEG_0007256</name>
</gene>
<reference evidence="3" key="1">
    <citation type="submission" date="2017-03" db="EMBL/GenBank/DDBJ databases">
        <title>Phytopthora megakarya and P. palmivora, two closely related causual agents of cacao black pod achieved similar genome size and gene model numbers by different mechanisms.</title>
        <authorList>
            <person name="Ali S."/>
            <person name="Shao J."/>
            <person name="Larry D.J."/>
            <person name="Kronmiller B."/>
            <person name="Shen D."/>
            <person name="Strem M.D."/>
            <person name="Melnick R.L."/>
            <person name="Guiltinan M.J."/>
            <person name="Tyler B.M."/>
            <person name="Meinhardt L.W."/>
            <person name="Bailey B.A."/>
        </authorList>
    </citation>
    <scope>NUCLEOTIDE SEQUENCE [LARGE SCALE GENOMIC DNA]</scope>
    <source>
        <strain evidence="3">zdho120</strain>
    </source>
</reference>
<dbReference type="Proteomes" id="UP000198211">
    <property type="component" value="Unassembled WGS sequence"/>
</dbReference>
<feature type="region of interest" description="Disordered" evidence="1">
    <location>
        <begin position="231"/>
        <end position="258"/>
    </location>
</feature>
<feature type="region of interest" description="Disordered" evidence="1">
    <location>
        <begin position="1"/>
        <end position="168"/>
    </location>
</feature>
<dbReference type="EMBL" id="NBNE01000562">
    <property type="protein sequence ID" value="OWZ18622.1"/>
    <property type="molecule type" value="Genomic_DNA"/>
</dbReference>
<dbReference type="AlphaFoldDB" id="A0A225WM19"/>
<keyword evidence="3" id="KW-1185">Reference proteome</keyword>
<name>A0A225WM19_9STRA</name>
<comment type="caution">
    <text evidence="2">The sequence shown here is derived from an EMBL/GenBank/DDBJ whole genome shotgun (WGS) entry which is preliminary data.</text>
</comment>
<feature type="compositionally biased region" description="Polar residues" evidence="1">
    <location>
        <begin position="136"/>
        <end position="148"/>
    </location>
</feature>
<evidence type="ECO:0000313" key="3">
    <source>
        <dbReference type="Proteomes" id="UP000198211"/>
    </source>
</evidence>
<organism evidence="2 3">
    <name type="scientific">Phytophthora megakarya</name>
    <dbReference type="NCBI Taxonomy" id="4795"/>
    <lineage>
        <taxon>Eukaryota</taxon>
        <taxon>Sar</taxon>
        <taxon>Stramenopiles</taxon>
        <taxon>Oomycota</taxon>
        <taxon>Peronosporomycetes</taxon>
        <taxon>Peronosporales</taxon>
        <taxon>Peronosporaceae</taxon>
        <taxon>Phytophthora</taxon>
    </lineage>
</organism>